<protein>
    <submittedName>
        <fullName evidence="2">Uncharacterized protein</fullName>
    </submittedName>
</protein>
<keyword evidence="1" id="KW-0732">Signal</keyword>
<dbReference type="Proteomes" id="UP000758155">
    <property type="component" value="Unassembled WGS sequence"/>
</dbReference>
<keyword evidence="3" id="KW-1185">Reference proteome</keyword>
<evidence type="ECO:0000256" key="1">
    <source>
        <dbReference type="SAM" id="SignalP"/>
    </source>
</evidence>
<evidence type="ECO:0000313" key="2">
    <source>
        <dbReference type="EMBL" id="KAF3041859.1"/>
    </source>
</evidence>
<proteinExistence type="predicted"/>
<dbReference type="AlphaFoldDB" id="A0A9P4WTY7"/>
<evidence type="ECO:0000313" key="3">
    <source>
        <dbReference type="Proteomes" id="UP000758155"/>
    </source>
</evidence>
<reference evidence="2" key="1">
    <citation type="submission" date="2019-04" db="EMBL/GenBank/DDBJ databases">
        <title>Sequencing of skin fungus with MAO and IRED activity.</title>
        <authorList>
            <person name="Marsaioli A.J."/>
            <person name="Bonatto J.M.C."/>
            <person name="Reis Junior O."/>
        </authorList>
    </citation>
    <scope>NUCLEOTIDE SEQUENCE</scope>
    <source>
        <strain evidence="2">28M1</strain>
    </source>
</reference>
<feature type="signal peptide" evidence="1">
    <location>
        <begin position="1"/>
        <end position="17"/>
    </location>
</feature>
<accession>A0A9P4WTY7</accession>
<dbReference type="EMBL" id="SWKV01000018">
    <property type="protein sequence ID" value="KAF3041859.1"/>
    <property type="molecule type" value="Genomic_DNA"/>
</dbReference>
<sequence>MLLTLLSFSLLDASALGYLFVAYGFSAEAETIDDFHAEAGARNAANSVAADAAGSTEEYLVAAAVAGGLVGIGLAFEVAPGAALVFAPAPGIAAAQV</sequence>
<gene>
    <name evidence="2" type="ORF">E8E12_001034</name>
</gene>
<feature type="chain" id="PRO_5040425365" evidence="1">
    <location>
        <begin position="18"/>
        <end position="97"/>
    </location>
</feature>
<organism evidence="2 3">
    <name type="scientific">Didymella heteroderae</name>
    <dbReference type="NCBI Taxonomy" id="1769908"/>
    <lineage>
        <taxon>Eukaryota</taxon>
        <taxon>Fungi</taxon>
        <taxon>Dikarya</taxon>
        <taxon>Ascomycota</taxon>
        <taxon>Pezizomycotina</taxon>
        <taxon>Dothideomycetes</taxon>
        <taxon>Pleosporomycetidae</taxon>
        <taxon>Pleosporales</taxon>
        <taxon>Pleosporineae</taxon>
        <taxon>Didymellaceae</taxon>
        <taxon>Didymella</taxon>
    </lineage>
</organism>
<name>A0A9P4WTY7_9PLEO</name>
<comment type="caution">
    <text evidence="2">The sequence shown here is derived from an EMBL/GenBank/DDBJ whole genome shotgun (WGS) entry which is preliminary data.</text>
</comment>